<feature type="transmembrane region" description="Helical" evidence="1">
    <location>
        <begin position="6"/>
        <end position="27"/>
    </location>
</feature>
<keyword evidence="1" id="KW-0472">Membrane</keyword>
<protein>
    <submittedName>
        <fullName evidence="2">Uncharacterized protein</fullName>
    </submittedName>
</protein>
<dbReference type="Proteomes" id="UP000714275">
    <property type="component" value="Unassembled WGS sequence"/>
</dbReference>
<accession>A0A9P7D7U6</accession>
<name>A0A9P7D7U6_9AGAM</name>
<evidence type="ECO:0000313" key="2">
    <source>
        <dbReference type="EMBL" id="KAG1783435.1"/>
    </source>
</evidence>
<sequence length="110" mass="11900">MADNVFVFKYVLTHILIQVHLAAIVLNHVSRSPLILLLIIACLARFPTFGVNFHLNQIAASIDESKIGLVLSAVIMGYPSPIPARAVGAYALGVCQDLENTMTEQISAII</sequence>
<dbReference type="AlphaFoldDB" id="A0A9P7D7U6"/>
<organism evidence="2 3">
    <name type="scientific">Suillus placidus</name>
    <dbReference type="NCBI Taxonomy" id="48579"/>
    <lineage>
        <taxon>Eukaryota</taxon>
        <taxon>Fungi</taxon>
        <taxon>Dikarya</taxon>
        <taxon>Basidiomycota</taxon>
        <taxon>Agaricomycotina</taxon>
        <taxon>Agaricomycetes</taxon>
        <taxon>Agaricomycetidae</taxon>
        <taxon>Boletales</taxon>
        <taxon>Suillineae</taxon>
        <taxon>Suillaceae</taxon>
        <taxon>Suillus</taxon>
    </lineage>
</organism>
<dbReference type="EMBL" id="JABBWD010000002">
    <property type="protein sequence ID" value="KAG1783435.1"/>
    <property type="molecule type" value="Genomic_DNA"/>
</dbReference>
<comment type="caution">
    <text evidence="2">The sequence shown here is derived from an EMBL/GenBank/DDBJ whole genome shotgun (WGS) entry which is preliminary data.</text>
</comment>
<evidence type="ECO:0000256" key="1">
    <source>
        <dbReference type="SAM" id="Phobius"/>
    </source>
</evidence>
<gene>
    <name evidence="2" type="ORF">EV702DRAFT_260079</name>
</gene>
<keyword evidence="1" id="KW-0812">Transmembrane</keyword>
<keyword evidence="1" id="KW-1133">Transmembrane helix</keyword>
<keyword evidence="3" id="KW-1185">Reference proteome</keyword>
<reference evidence="2" key="1">
    <citation type="journal article" date="2020" name="New Phytol.">
        <title>Comparative genomics reveals dynamic genome evolution in host specialist ectomycorrhizal fungi.</title>
        <authorList>
            <person name="Lofgren L.A."/>
            <person name="Nguyen N.H."/>
            <person name="Vilgalys R."/>
            <person name="Ruytinx J."/>
            <person name="Liao H.L."/>
            <person name="Branco S."/>
            <person name="Kuo A."/>
            <person name="LaButti K."/>
            <person name="Lipzen A."/>
            <person name="Andreopoulos W."/>
            <person name="Pangilinan J."/>
            <person name="Riley R."/>
            <person name="Hundley H."/>
            <person name="Na H."/>
            <person name="Barry K."/>
            <person name="Grigoriev I.V."/>
            <person name="Stajich J.E."/>
            <person name="Kennedy P.G."/>
        </authorList>
    </citation>
    <scope>NUCLEOTIDE SEQUENCE</scope>
    <source>
        <strain evidence="2">DOB743</strain>
    </source>
</reference>
<evidence type="ECO:0000313" key="3">
    <source>
        <dbReference type="Proteomes" id="UP000714275"/>
    </source>
</evidence>
<proteinExistence type="predicted"/>
<feature type="transmembrane region" description="Helical" evidence="1">
    <location>
        <begin position="34"/>
        <end position="55"/>
    </location>
</feature>